<evidence type="ECO:0000313" key="2">
    <source>
        <dbReference type="Proteomes" id="UP000887574"/>
    </source>
</evidence>
<evidence type="ECO:0000313" key="3">
    <source>
        <dbReference type="WBParaSite" id="jg23455"/>
    </source>
</evidence>
<accession>A0A915DWE0</accession>
<dbReference type="WBParaSite" id="jg23455">
    <property type="protein sequence ID" value="jg23455"/>
    <property type="gene ID" value="jg23455"/>
</dbReference>
<dbReference type="AlphaFoldDB" id="A0A915DWE0"/>
<feature type="compositionally biased region" description="Acidic residues" evidence="1">
    <location>
        <begin position="24"/>
        <end position="40"/>
    </location>
</feature>
<feature type="region of interest" description="Disordered" evidence="1">
    <location>
        <begin position="73"/>
        <end position="99"/>
    </location>
</feature>
<reference evidence="3" key="1">
    <citation type="submission" date="2022-11" db="UniProtKB">
        <authorList>
            <consortium name="WormBaseParasite"/>
        </authorList>
    </citation>
    <scope>IDENTIFICATION</scope>
</reference>
<feature type="region of interest" description="Disordered" evidence="1">
    <location>
        <begin position="1"/>
        <end position="42"/>
    </location>
</feature>
<keyword evidence="2" id="KW-1185">Reference proteome</keyword>
<organism evidence="2 3">
    <name type="scientific">Ditylenchus dipsaci</name>
    <dbReference type="NCBI Taxonomy" id="166011"/>
    <lineage>
        <taxon>Eukaryota</taxon>
        <taxon>Metazoa</taxon>
        <taxon>Ecdysozoa</taxon>
        <taxon>Nematoda</taxon>
        <taxon>Chromadorea</taxon>
        <taxon>Rhabditida</taxon>
        <taxon>Tylenchina</taxon>
        <taxon>Tylenchomorpha</taxon>
        <taxon>Sphaerularioidea</taxon>
        <taxon>Anguinidae</taxon>
        <taxon>Anguininae</taxon>
        <taxon>Ditylenchus</taxon>
    </lineage>
</organism>
<name>A0A915DWE0_9BILA</name>
<sequence>MTQMSTNYTIGPIVKCSISRPDQEDQDEYEDEEYSDEENDGLNAKFYFDEEKQNGGDKDGDAESEVTASIVLPPASSAKKTDPNQHHIRVPSVRRGSRSTRDLYCGLSTKANLGG</sequence>
<dbReference type="Proteomes" id="UP000887574">
    <property type="component" value="Unplaced"/>
</dbReference>
<proteinExistence type="predicted"/>
<protein>
    <submittedName>
        <fullName evidence="3">Uncharacterized protein</fullName>
    </submittedName>
</protein>
<evidence type="ECO:0000256" key="1">
    <source>
        <dbReference type="SAM" id="MobiDB-lite"/>
    </source>
</evidence>